<evidence type="ECO:0000256" key="1">
    <source>
        <dbReference type="SAM" id="MobiDB-lite"/>
    </source>
</evidence>
<keyword evidence="2" id="KW-0614">Plasmid</keyword>
<proteinExistence type="predicted"/>
<evidence type="ECO:0000313" key="2">
    <source>
        <dbReference type="EMBL" id="BAD95843.1"/>
    </source>
</evidence>
<feature type="compositionally biased region" description="Basic and acidic residues" evidence="1">
    <location>
        <begin position="21"/>
        <end position="61"/>
    </location>
</feature>
<name>Q53U44_CAMLA</name>
<reference evidence="2" key="1">
    <citation type="submission" date="2005-04" db="EMBL/GenBank/DDBJ databases">
        <title>First isolation and molecular characterization of a cryptic plasmid from urease-negative Campylobacter lari.</title>
        <authorList>
            <person name="Batori H."/>
            <person name="Sekizuka T."/>
            <person name="Murayama O."/>
            <person name="Moore J.E."/>
            <person name="Matsuda M."/>
        </authorList>
    </citation>
    <scope>NUCLEOTIDE SEQUENCE</scope>
    <source>
        <strain evidence="2">300</strain>
        <plasmid evidence="2">pCL300</plasmid>
    </source>
</reference>
<accession>Q53U44</accession>
<dbReference type="AlphaFoldDB" id="Q53U44"/>
<sequence>MASLRFSDSLLRTKFAGRITEGIDRNTDEPRNETRSQRDEDKSRLSRAESRESRAESERSEANLSTSKIIYGKNGEKIRGINNL</sequence>
<organism evidence="2">
    <name type="scientific">Campylobacter lari</name>
    <dbReference type="NCBI Taxonomy" id="201"/>
    <lineage>
        <taxon>Bacteria</taxon>
        <taxon>Pseudomonadati</taxon>
        <taxon>Campylobacterota</taxon>
        <taxon>Epsilonproteobacteria</taxon>
        <taxon>Campylobacterales</taxon>
        <taxon>Campylobacteraceae</taxon>
        <taxon>Campylobacter</taxon>
    </lineage>
</organism>
<protein>
    <submittedName>
        <fullName evidence="2">Uncharacterized protein</fullName>
    </submittedName>
</protein>
<geneLocation type="plasmid" evidence="2">
    <name>pCL300</name>
</geneLocation>
<feature type="region of interest" description="Disordered" evidence="1">
    <location>
        <begin position="17"/>
        <end position="67"/>
    </location>
</feature>
<dbReference type="EMBL" id="AB211496">
    <property type="protein sequence ID" value="BAD95843.1"/>
    <property type="molecule type" value="Genomic_DNA"/>
</dbReference>